<proteinExistence type="predicted"/>
<sequence length="123" mass="13750">MTGRPTGTSDRFCMTPLPIPFEEEQFHRDPAARLLADSEFRAEYMRDFTFFGCTPANSPPNTDKIGGRRPGSKLQDIIPNTSRYFLYFVELTKIMRQAVDSLIIKDQAILTGGGGALPSDFIV</sequence>
<reference evidence="1 2" key="1">
    <citation type="submission" date="2018-07" db="EMBL/GenBank/DDBJ databases">
        <title>The genomes of Aspergillus section Nigri reveals drivers in fungal speciation.</title>
        <authorList>
            <consortium name="DOE Joint Genome Institute"/>
            <person name="Vesth T.C."/>
            <person name="Nybo J."/>
            <person name="Theobald S."/>
            <person name="Brandl J."/>
            <person name="Frisvad J.C."/>
            <person name="Nielsen K.F."/>
            <person name="Lyhne E.K."/>
            <person name="Kogle M.E."/>
            <person name="Kuo A."/>
            <person name="Riley R."/>
            <person name="Clum A."/>
            <person name="Nolan M."/>
            <person name="Lipzen A."/>
            <person name="Salamov A."/>
            <person name="Henrissat B."/>
            <person name="Wiebenga A."/>
            <person name="De vries R.P."/>
            <person name="Grigoriev I.V."/>
            <person name="Mortensen U.H."/>
            <person name="Andersen M.R."/>
            <person name="Baker S.E."/>
        </authorList>
    </citation>
    <scope>NUCLEOTIDE SEQUENCE [LARGE SCALE GENOMIC DNA]</scope>
    <source>
        <strain evidence="1 2">CBS 139.54b</strain>
    </source>
</reference>
<accession>A0A3F3PHB9</accession>
<dbReference type="PANTHER" id="PTHR47654">
    <property type="entry name" value="ZN(II)2CYS6 TRANSCRIPTION FACTOR (EUROFUNG)-RELATED"/>
    <property type="match status" value="1"/>
</dbReference>
<evidence type="ECO:0000313" key="2">
    <source>
        <dbReference type="Proteomes" id="UP000253729"/>
    </source>
</evidence>
<dbReference type="InterPro" id="IPR053230">
    <property type="entry name" value="Trans_reg_galc"/>
</dbReference>
<gene>
    <name evidence="1" type="ORF">BDQ94DRAFT_176668</name>
</gene>
<organism evidence="1 2">
    <name type="scientific">Aspergillus welwitschiae</name>
    <dbReference type="NCBI Taxonomy" id="1341132"/>
    <lineage>
        <taxon>Eukaryota</taxon>
        <taxon>Fungi</taxon>
        <taxon>Dikarya</taxon>
        <taxon>Ascomycota</taxon>
        <taxon>Pezizomycotina</taxon>
        <taxon>Eurotiomycetes</taxon>
        <taxon>Eurotiomycetidae</taxon>
        <taxon>Eurotiales</taxon>
        <taxon>Aspergillaceae</taxon>
        <taxon>Aspergillus</taxon>
        <taxon>Aspergillus subgen. Circumdati</taxon>
    </lineage>
</organism>
<dbReference type="Proteomes" id="UP000253729">
    <property type="component" value="Unassembled WGS sequence"/>
</dbReference>
<dbReference type="PANTHER" id="PTHR47654:SF1">
    <property type="entry name" value="ZN(II)2CYS6 TRANSCRIPTION FACTOR (EUROFUNG)"/>
    <property type="match status" value="1"/>
</dbReference>
<dbReference type="EMBL" id="KZ852312">
    <property type="protein sequence ID" value="RDH26123.1"/>
    <property type="molecule type" value="Genomic_DNA"/>
</dbReference>
<evidence type="ECO:0000313" key="1">
    <source>
        <dbReference type="EMBL" id="RDH26123.1"/>
    </source>
</evidence>
<dbReference type="AlphaFoldDB" id="A0A3F3PHB9"/>
<dbReference type="GeneID" id="38141094"/>
<keyword evidence="2" id="KW-1185">Reference proteome</keyword>
<protein>
    <submittedName>
        <fullName evidence="1">Uncharacterized protein</fullName>
    </submittedName>
</protein>
<dbReference type="RefSeq" id="XP_026619145.1">
    <property type="nucleotide sequence ID" value="XM_026772738.1"/>
</dbReference>
<name>A0A3F3PHB9_9EURO</name>